<keyword evidence="4" id="KW-1185">Reference proteome</keyword>
<dbReference type="EMBL" id="PKUS01000025">
    <property type="protein sequence ID" value="PLW67679.1"/>
    <property type="molecule type" value="Genomic_DNA"/>
</dbReference>
<gene>
    <name evidence="3" type="ORF">C0039_15885</name>
</gene>
<dbReference type="AlphaFoldDB" id="A0A2N5WZL0"/>
<dbReference type="Gene3D" id="2.40.160.180">
    <property type="entry name" value="Carbohydrate-selective porin OprB"/>
    <property type="match status" value="1"/>
</dbReference>
<dbReference type="GO" id="GO:0016020">
    <property type="term" value="C:membrane"/>
    <property type="evidence" value="ECO:0007669"/>
    <property type="project" value="InterPro"/>
</dbReference>
<evidence type="ECO:0000256" key="1">
    <source>
        <dbReference type="ARBA" id="ARBA00008769"/>
    </source>
</evidence>
<dbReference type="GO" id="GO:0008643">
    <property type="term" value="P:carbohydrate transport"/>
    <property type="evidence" value="ECO:0007669"/>
    <property type="project" value="InterPro"/>
</dbReference>
<evidence type="ECO:0000313" key="4">
    <source>
        <dbReference type="Proteomes" id="UP000235005"/>
    </source>
</evidence>
<reference evidence="3 4" key="1">
    <citation type="submission" date="2018-01" db="EMBL/GenBank/DDBJ databases">
        <title>The draft genome sequence of Halioglobus lutimaris HF004.</title>
        <authorList>
            <person name="Du Z.-J."/>
            <person name="Shi M.-J."/>
        </authorList>
    </citation>
    <scope>NUCLEOTIDE SEQUENCE [LARGE SCALE GENOMIC DNA]</scope>
    <source>
        <strain evidence="3 4">HF004</strain>
    </source>
</reference>
<feature type="chain" id="PRO_5014489690" evidence="2">
    <location>
        <begin position="20"/>
        <end position="415"/>
    </location>
</feature>
<protein>
    <submittedName>
        <fullName evidence="3">Uncharacterized protein</fullName>
    </submittedName>
</protein>
<dbReference type="InterPro" id="IPR038673">
    <property type="entry name" value="OprB_sf"/>
</dbReference>
<dbReference type="RefSeq" id="WP_076000112.1">
    <property type="nucleotide sequence ID" value="NZ_PKUS01000025.1"/>
</dbReference>
<sequence>MMRKLQLSLGMLAVAGAAAGEETGERPHQTSYGELSVLEEYRDPAQRTGHLAMAPAIDALQPYFNFKASLSERAGIHYVVEYAPLFQTQLDGGAGNTAGDEANFILKWTPTVADSDDENGLLAWYQFQNTFTEHNTSEFMQRMGVLSPLNGGVTGEGNGSSDFLQHFAWEQHFGERWRLMAGKLTSRVLLNLNRYAISDREDFFSPMLVNNPVVPYTGRLGLGAFVEYKEEQWYVSTMVRQAGGTSQWFEFDELHADELEYVAEIALTPENVFGLGEGVYRFTPSWTDAVGDGVAAQPSGWSISVSADQDIGDKLGALFRYAYANEDFRDFKQRLSLGAQIKQPLGMQNDRIGVGAWWGEPTDRDLDGEYGLDAFWMIQVAPFMELSADLQLVLDPALSNRNQAWMGGLRMRFVF</sequence>
<evidence type="ECO:0000256" key="2">
    <source>
        <dbReference type="RuleBase" id="RU363072"/>
    </source>
</evidence>
<dbReference type="GO" id="GO:0015288">
    <property type="term" value="F:porin activity"/>
    <property type="evidence" value="ECO:0007669"/>
    <property type="project" value="InterPro"/>
</dbReference>
<feature type="signal peptide" evidence="2">
    <location>
        <begin position="1"/>
        <end position="19"/>
    </location>
</feature>
<dbReference type="InterPro" id="IPR007049">
    <property type="entry name" value="Carb-sel_porin_OprB"/>
</dbReference>
<comment type="caution">
    <text evidence="3">The sequence shown here is derived from an EMBL/GenBank/DDBJ whole genome shotgun (WGS) entry which is preliminary data.</text>
</comment>
<evidence type="ECO:0000313" key="3">
    <source>
        <dbReference type="EMBL" id="PLW67679.1"/>
    </source>
</evidence>
<name>A0A2N5WZL0_9GAMM</name>
<dbReference type="Pfam" id="PF04966">
    <property type="entry name" value="OprB"/>
    <property type="match status" value="1"/>
</dbReference>
<dbReference type="Proteomes" id="UP000235005">
    <property type="component" value="Unassembled WGS sequence"/>
</dbReference>
<comment type="similarity">
    <text evidence="1 2">Belongs to the OprB family.</text>
</comment>
<keyword evidence="2" id="KW-0732">Signal</keyword>
<organism evidence="3 4">
    <name type="scientific">Pseudohalioglobus lutimaris</name>
    <dbReference type="NCBI Taxonomy" id="1737061"/>
    <lineage>
        <taxon>Bacteria</taxon>
        <taxon>Pseudomonadati</taxon>
        <taxon>Pseudomonadota</taxon>
        <taxon>Gammaproteobacteria</taxon>
        <taxon>Cellvibrionales</taxon>
        <taxon>Halieaceae</taxon>
        <taxon>Pseudohalioglobus</taxon>
    </lineage>
</organism>
<accession>A0A2N5WZL0</accession>
<proteinExistence type="inferred from homology"/>